<accession>A0A7M7MYL7</accession>
<reference evidence="4" key="1">
    <citation type="submission" date="2015-02" db="EMBL/GenBank/DDBJ databases">
        <title>Genome sequencing for Strongylocentrotus purpuratus.</title>
        <authorList>
            <person name="Murali S."/>
            <person name="Liu Y."/>
            <person name="Vee V."/>
            <person name="English A."/>
            <person name="Wang M."/>
            <person name="Skinner E."/>
            <person name="Han Y."/>
            <person name="Muzny D.M."/>
            <person name="Worley K.C."/>
            <person name="Gibbs R.A."/>
        </authorList>
    </citation>
    <scope>NUCLEOTIDE SEQUENCE</scope>
</reference>
<proteinExistence type="predicted"/>
<sequence length="358" mass="40072">MALPRAFRNISLILFVIVIKCQTSTTRANDDDNEDTSEEYIEPRTRRSGSSSSALFSTVATMRARLRPPRALDNTNDFINITVCGSNGEYYANLLEMMAAKAFLMHDSFCDLGCGKPQPDPCPSRMPVCTGSEGNYRVYENECEVYKVRCDGREPIIDADPRSCQLESCGEPQPNPCPRRVPVCAGYPGDYRIYEDECQLNETRCSRQGNDLEPIHTTTIGKCQKEDKNATQLTCYEILRGKCPLGTIGQQVCDVKAKPRKTYRNICRALHKRCKKQDDTCYHVDVSCKSYNATESTYGTNPPKQDCSRFIRQSFPILDVGKPCYNLSASRRNCTCKADVPAIPNFPPIRSPSAVSIA</sequence>
<organism evidence="3 4">
    <name type="scientific">Strongylocentrotus purpuratus</name>
    <name type="common">Purple sea urchin</name>
    <dbReference type="NCBI Taxonomy" id="7668"/>
    <lineage>
        <taxon>Eukaryota</taxon>
        <taxon>Metazoa</taxon>
        <taxon>Echinodermata</taxon>
        <taxon>Eleutherozoa</taxon>
        <taxon>Echinozoa</taxon>
        <taxon>Echinoidea</taxon>
        <taxon>Euechinoidea</taxon>
        <taxon>Echinacea</taxon>
        <taxon>Camarodonta</taxon>
        <taxon>Echinidea</taxon>
        <taxon>Strongylocentrotidae</taxon>
        <taxon>Strongylocentrotus</taxon>
    </lineage>
</organism>
<evidence type="ECO:0000313" key="3">
    <source>
        <dbReference type="EnsemblMetazoa" id="XP_030828484"/>
    </source>
</evidence>
<dbReference type="RefSeq" id="XP_030828484.1">
    <property type="nucleotide sequence ID" value="XM_030972624.1"/>
</dbReference>
<feature type="chain" id="PRO_5029516194" evidence="2">
    <location>
        <begin position="29"/>
        <end position="358"/>
    </location>
</feature>
<feature type="region of interest" description="Disordered" evidence="1">
    <location>
        <begin position="27"/>
        <end position="52"/>
    </location>
</feature>
<name>A0A7M7MYL7_STRPU</name>
<reference evidence="3" key="2">
    <citation type="submission" date="2021-01" db="UniProtKB">
        <authorList>
            <consortium name="EnsemblMetazoa"/>
        </authorList>
    </citation>
    <scope>IDENTIFICATION</scope>
</reference>
<dbReference type="EnsemblMetazoa" id="XM_030972624">
    <property type="protein sequence ID" value="XP_030828484"/>
    <property type="gene ID" value="LOC100891187"/>
</dbReference>
<keyword evidence="4" id="KW-1185">Reference proteome</keyword>
<feature type="signal peptide" evidence="2">
    <location>
        <begin position="1"/>
        <end position="28"/>
    </location>
</feature>
<dbReference type="OrthoDB" id="10134339at2759"/>
<evidence type="ECO:0000313" key="4">
    <source>
        <dbReference type="Proteomes" id="UP000007110"/>
    </source>
</evidence>
<dbReference type="Proteomes" id="UP000007110">
    <property type="component" value="Unassembled WGS sequence"/>
</dbReference>
<dbReference type="KEGG" id="spu:100891187"/>
<feature type="compositionally biased region" description="Acidic residues" evidence="1">
    <location>
        <begin position="31"/>
        <end position="40"/>
    </location>
</feature>
<dbReference type="OMA" id="FINITVC"/>
<protein>
    <submittedName>
        <fullName evidence="3">Uncharacterized protein</fullName>
    </submittedName>
</protein>
<dbReference type="AlphaFoldDB" id="A0A7M7MYL7"/>
<dbReference type="InParanoid" id="A0A7M7MYL7"/>
<dbReference type="GeneID" id="100891187"/>
<evidence type="ECO:0000256" key="1">
    <source>
        <dbReference type="SAM" id="MobiDB-lite"/>
    </source>
</evidence>
<keyword evidence="2" id="KW-0732">Signal</keyword>
<evidence type="ECO:0000256" key="2">
    <source>
        <dbReference type="SAM" id="SignalP"/>
    </source>
</evidence>